<evidence type="ECO:0000256" key="8">
    <source>
        <dbReference type="ARBA" id="ARBA00023136"/>
    </source>
</evidence>
<dbReference type="EMBL" id="CAJVOS010000060">
    <property type="protein sequence ID" value="CAG8219063.1"/>
    <property type="molecule type" value="Genomic_DNA"/>
</dbReference>
<evidence type="ECO:0000256" key="5">
    <source>
        <dbReference type="ARBA" id="ARBA00022827"/>
    </source>
</evidence>
<keyword evidence="3" id="KW-0285">Flavoprotein</keyword>
<feature type="domain" description="FAD-binding" evidence="9">
    <location>
        <begin position="270"/>
        <end position="340"/>
    </location>
</feature>
<evidence type="ECO:0000313" key="11">
    <source>
        <dbReference type="Proteomes" id="UP001153618"/>
    </source>
</evidence>
<sequence length="445" mass="50193">MEGQFKVIIVGGGPIGLLAAHTLHRAGIDFVLLERRLSIVEDVGASIVLYPQTFRVLHQLGIFETLFPLGTEIDHHLSFTKDGKVFKESPKFQKIRDIHGYGLTVFHRAELLRVMYDCLPEASKTKILTGKKLENIEAHDDGVIVSCADGCVFQGSMVIGADGVHSTTRRLMRKIALTDNPSRDWDSEQPYKSTFRLLYGAFPASSPPGQGYDVQSSGKSSMYFSGHRHGWFFLYDKLPRQTTESKRYNEKEVETLAGEFADFPLTQTLKVKDVWANMSATGLTDLQEGVVKNWSLGRIVLVGDSCHKFTTHLGLGLNNGVQDVVVLCNDLGARVREAPDECPGADALVQVFERYETTRKSPDCSLMGDWENSGLETRMHTWSSTFYWLLSRWLAVWSFGEYLILRFMKSPSFQKARVLDFIPASDIMKGNSPWLYQMEEPEKMR</sequence>
<evidence type="ECO:0000256" key="7">
    <source>
        <dbReference type="ARBA" id="ARBA00023002"/>
    </source>
</evidence>
<evidence type="ECO:0000256" key="3">
    <source>
        <dbReference type="ARBA" id="ARBA00022630"/>
    </source>
</evidence>
<organism evidence="10 11">
    <name type="scientific">Penicillium olsonii</name>
    <dbReference type="NCBI Taxonomy" id="99116"/>
    <lineage>
        <taxon>Eukaryota</taxon>
        <taxon>Fungi</taxon>
        <taxon>Dikarya</taxon>
        <taxon>Ascomycota</taxon>
        <taxon>Pezizomycotina</taxon>
        <taxon>Eurotiomycetes</taxon>
        <taxon>Eurotiomycetidae</taxon>
        <taxon>Eurotiales</taxon>
        <taxon>Aspergillaceae</taxon>
        <taxon>Penicillium</taxon>
    </lineage>
</organism>
<dbReference type="GO" id="GO:0071949">
    <property type="term" value="F:FAD binding"/>
    <property type="evidence" value="ECO:0007669"/>
    <property type="project" value="InterPro"/>
</dbReference>
<dbReference type="PRINTS" id="PR00420">
    <property type="entry name" value="RNGMNOXGNASE"/>
</dbReference>
<dbReference type="InterPro" id="IPR036188">
    <property type="entry name" value="FAD/NAD-bd_sf"/>
</dbReference>
<dbReference type="Pfam" id="PF01494">
    <property type="entry name" value="FAD_binding_3"/>
    <property type="match status" value="2"/>
</dbReference>
<dbReference type="Proteomes" id="UP001153618">
    <property type="component" value="Unassembled WGS sequence"/>
</dbReference>
<evidence type="ECO:0000256" key="1">
    <source>
        <dbReference type="ARBA" id="ARBA00004370"/>
    </source>
</evidence>
<dbReference type="GO" id="GO:0016020">
    <property type="term" value="C:membrane"/>
    <property type="evidence" value="ECO:0007669"/>
    <property type="project" value="UniProtKB-SubCell"/>
</dbReference>
<dbReference type="PANTHER" id="PTHR47356">
    <property type="entry name" value="FAD-DEPENDENT MONOOXYGENASE ASQG-RELATED"/>
    <property type="match status" value="1"/>
</dbReference>
<comment type="caution">
    <text evidence="10">The sequence shown here is derived from an EMBL/GenBank/DDBJ whole genome shotgun (WGS) entry which is preliminary data.</text>
</comment>
<dbReference type="PANTHER" id="PTHR47356:SF2">
    <property type="entry name" value="FAD-BINDING DOMAIN-CONTAINING PROTEIN-RELATED"/>
    <property type="match status" value="1"/>
</dbReference>
<feature type="domain" description="FAD-binding" evidence="9">
    <location>
        <begin position="5"/>
        <end position="170"/>
    </location>
</feature>
<dbReference type="GO" id="GO:0004497">
    <property type="term" value="F:monooxygenase activity"/>
    <property type="evidence" value="ECO:0007669"/>
    <property type="project" value="InterPro"/>
</dbReference>
<dbReference type="Gene3D" id="3.50.50.60">
    <property type="entry name" value="FAD/NAD(P)-binding domain"/>
    <property type="match status" value="1"/>
</dbReference>
<protein>
    <recommendedName>
        <fullName evidence="9">FAD-binding domain-containing protein</fullName>
    </recommendedName>
</protein>
<dbReference type="AlphaFoldDB" id="A0A9W4I4Q5"/>
<evidence type="ECO:0000256" key="2">
    <source>
        <dbReference type="ARBA" id="ARBA00007992"/>
    </source>
</evidence>
<comment type="similarity">
    <text evidence="2">Belongs to the paxM FAD-dependent monooxygenase family.</text>
</comment>
<keyword evidence="5" id="KW-0274">FAD</keyword>
<proteinExistence type="inferred from homology"/>
<evidence type="ECO:0000259" key="9">
    <source>
        <dbReference type="Pfam" id="PF01494"/>
    </source>
</evidence>
<dbReference type="OrthoDB" id="2431938at2759"/>
<keyword evidence="6" id="KW-1133">Transmembrane helix</keyword>
<keyword evidence="7" id="KW-0560">Oxidoreductase</keyword>
<dbReference type="InterPro" id="IPR002938">
    <property type="entry name" value="FAD-bd"/>
</dbReference>
<dbReference type="SUPFAM" id="SSF51905">
    <property type="entry name" value="FAD/NAD(P)-binding domain"/>
    <property type="match status" value="1"/>
</dbReference>
<keyword evidence="8" id="KW-0472">Membrane</keyword>
<evidence type="ECO:0000256" key="4">
    <source>
        <dbReference type="ARBA" id="ARBA00022692"/>
    </source>
</evidence>
<name>A0A9W4I4Q5_PENOL</name>
<evidence type="ECO:0000256" key="6">
    <source>
        <dbReference type="ARBA" id="ARBA00022989"/>
    </source>
</evidence>
<evidence type="ECO:0000313" key="10">
    <source>
        <dbReference type="EMBL" id="CAG8219063.1"/>
    </source>
</evidence>
<accession>A0A9W4I4Q5</accession>
<keyword evidence="11" id="KW-1185">Reference proteome</keyword>
<reference evidence="10" key="1">
    <citation type="submission" date="2021-07" db="EMBL/GenBank/DDBJ databases">
        <authorList>
            <person name="Branca A.L. A."/>
        </authorList>
    </citation>
    <scope>NUCLEOTIDE SEQUENCE</scope>
</reference>
<keyword evidence="4" id="KW-0812">Transmembrane</keyword>
<gene>
    <name evidence="10" type="ORF">POLS_LOCUS8060</name>
</gene>
<comment type="subcellular location">
    <subcellularLocation>
        <location evidence="1">Membrane</location>
    </subcellularLocation>
</comment>
<dbReference type="InterPro" id="IPR050562">
    <property type="entry name" value="FAD_mOase_fung"/>
</dbReference>